<protein>
    <recommendedName>
        <fullName evidence="4">NACHT domain-containing protein</fullName>
    </recommendedName>
</protein>
<dbReference type="OrthoDB" id="10531055at2759"/>
<reference evidence="2 3" key="1">
    <citation type="submission" date="2016-02" db="EMBL/GenBank/DDBJ databases">
        <title>Genome analysis of coral dinoflagellate symbionts highlights evolutionary adaptations to a symbiotic lifestyle.</title>
        <authorList>
            <person name="Aranda M."/>
            <person name="Li Y."/>
            <person name="Liew Y.J."/>
            <person name="Baumgarten S."/>
            <person name="Simakov O."/>
            <person name="Wilson M."/>
            <person name="Piel J."/>
            <person name="Ashoor H."/>
            <person name="Bougouffa S."/>
            <person name="Bajic V.B."/>
            <person name="Ryu T."/>
            <person name="Ravasi T."/>
            <person name="Bayer T."/>
            <person name="Micklem G."/>
            <person name="Kim H."/>
            <person name="Bhak J."/>
            <person name="Lajeunesse T.C."/>
            <person name="Voolstra C.R."/>
        </authorList>
    </citation>
    <scope>NUCLEOTIDE SEQUENCE [LARGE SCALE GENOMIC DNA]</scope>
    <source>
        <strain evidence="2 3">CCMP2467</strain>
    </source>
</reference>
<evidence type="ECO:0000256" key="1">
    <source>
        <dbReference type="SAM" id="MobiDB-lite"/>
    </source>
</evidence>
<evidence type="ECO:0000313" key="2">
    <source>
        <dbReference type="EMBL" id="OLQ14968.1"/>
    </source>
</evidence>
<accession>A0A1Q9F5K7</accession>
<feature type="compositionally biased region" description="Acidic residues" evidence="1">
    <location>
        <begin position="11"/>
        <end position="25"/>
    </location>
</feature>
<feature type="region of interest" description="Disordered" evidence="1">
    <location>
        <begin position="11"/>
        <end position="32"/>
    </location>
</feature>
<gene>
    <name evidence="2" type="ORF">AK812_SmicGene814</name>
</gene>
<evidence type="ECO:0008006" key="4">
    <source>
        <dbReference type="Google" id="ProtNLM"/>
    </source>
</evidence>
<comment type="caution">
    <text evidence="2">The sequence shown here is derived from an EMBL/GenBank/DDBJ whole genome shotgun (WGS) entry which is preliminary data.</text>
</comment>
<dbReference type="Gene3D" id="3.40.50.300">
    <property type="entry name" value="P-loop containing nucleotide triphosphate hydrolases"/>
    <property type="match status" value="1"/>
</dbReference>
<name>A0A1Q9F5K7_SYMMI</name>
<sequence>MLVLLMLRQEDDDDDDDDDDDGDGDGEFHGHFQDQSKLGWKLIDAALERFNKVIGAPGSGKNTLMCRVIMDLLSDSVSRYDNLVPLRLPILDLAKRSTDQVQAWFDKYLRILFGEDTPRYKMMKMAISMRRALFLFEGLDAAGQLREALSDIKAVEILIQGFVKEGHFLLMTSRRLPQGSSLEAAALRLNGSSDPTYSLHCSKPKKELQWRL</sequence>
<organism evidence="2 3">
    <name type="scientific">Symbiodinium microadriaticum</name>
    <name type="common">Dinoflagellate</name>
    <name type="synonym">Zooxanthella microadriatica</name>
    <dbReference type="NCBI Taxonomy" id="2951"/>
    <lineage>
        <taxon>Eukaryota</taxon>
        <taxon>Sar</taxon>
        <taxon>Alveolata</taxon>
        <taxon>Dinophyceae</taxon>
        <taxon>Suessiales</taxon>
        <taxon>Symbiodiniaceae</taxon>
        <taxon>Symbiodinium</taxon>
    </lineage>
</organism>
<dbReference type="Proteomes" id="UP000186817">
    <property type="component" value="Unassembled WGS sequence"/>
</dbReference>
<evidence type="ECO:0000313" key="3">
    <source>
        <dbReference type="Proteomes" id="UP000186817"/>
    </source>
</evidence>
<proteinExistence type="predicted"/>
<dbReference type="InterPro" id="IPR027417">
    <property type="entry name" value="P-loop_NTPase"/>
</dbReference>
<keyword evidence="3" id="KW-1185">Reference proteome</keyword>
<dbReference type="EMBL" id="LSRX01000008">
    <property type="protein sequence ID" value="OLQ14968.1"/>
    <property type="molecule type" value="Genomic_DNA"/>
</dbReference>
<dbReference type="AlphaFoldDB" id="A0A1Q9F5K7"/>